<dbReference type="SMART" id="SM00382">
    <property type="entry name" value="AAA"/>
    <property type="match status" value="1"/>
</dbReference>
<feature type="region of interest" description="Disordered" evidence="3">
    <location>
        <begin position="172"/>
        <end position="191"/>
    </location>
</feature>
<evidence type="ECO:0000256" key="3">
    <source>
        <dbReference type="SAM" id="MobiDB-lite"/>
    </source>
</evidence>
<dbReference type="InterPro" id="IPR041664">
    <property type="entry name" value="AAA_16"/>
</dbReference>
<comment type="caution">
    <text evidence="5">The sequence shown here is derived from an EMBL/GenBank/DDBJ whole genome shotgun (WGS) entry which is preliminary data.</text>
</comment>
<dbReference type="Proteomes" id="UP000523795">
    <property type="component" value="Unassembled WGS sequence"/>
</dbReference>
<accession>A0ABX1JSH5</accession>
<dbReference type="PANTHER" id="PTHR16305">
    <property type="entry name" value="TESTICULAR SOLUBLE ADENYLYL CYCLASE"/>
    <property type="match status" value="1"/>
</dbReference>
<name>A0ABX1JSH5_9MICC</name>
<evidence type="ECO:0000256" key="2">
    <source>
        <dbReference type="ARBA" id="ARBA00022840"/>
    </source>
</evidence>
<feature type="domain" description="AAA+ ATPase" evidence="4">
    <location>
        <begin position="27"/>
        <end position="311"/>
    </location>
</feature>
<dbReference type="Gene3D" id="3.40.50.300">
    <property type="entry name" value="P-loop containing nucleotide triphosphate hydrolases"/>
    <property type="match status" value="1"/>
</dbReference>
<evidence type="ECO:0000259" key="4">
    <source>
        <dbReference type="SMART" id="SM00382"/>
    </source>
</evidence>
<proteinExistence type="predicted"/>
<dbReference type="EMBL" id="JAAZSR010000299">
    <property type="protein sequence ID" value="NKX51749.1"/>
    <property type="molecule type" value="Genomic_DNA"/>
</dbReference>
<feature type="non-terminal residue" evidence="5">
    <location>
        <position position="561"/>
    </location>
</feature>
<reference evidence="5 6" key="1">
    <citation type="submission" date="2020-04" db="EMBL/GenBank/DDBJ databases">
        <authorList>
            <person name="Liu S."/>
        </authorList>
    </citation>
    <scope>NUCLEOTIDE SEQUENCE [LARGE SCALE GENOMIC DNA]</scope>
    <source>
        <strain evidence="5 6">CGMCC 1.15091</strain>
    </source>
</reference>
<evidence type="ECO:0000256" key="1">
    <source>
        <dbReference type="ARBA" id="ARBA00022741"/>
    </source>
</evidence>
<organism evidence="5 6">
    <name type="scientific">Arthrobacter deserti</name>
    <dbReference type="NCBI Taxonomy" id="1742687"/>
    <lineage>
        <taxon>Bacteria</taxon>
        <taxon>Bacillati</taxon>
        <taxon>Actinomycetota</taxon>
        <taxon>Actinomycetes</taxon>
        <taxon>Micrococcales</taxon>
        <taxon>Micrococcaceae</taxon>
        <taxon>Arthrobacter</taxon>
    </lineage>
</organism>
<keyword evidence="6" id="KW-1185">Reference proteome</keyword>
<protein>
    <submittedName>
        <fullName evidence="5">ATP-binding protein</fullName>
    </submittedName>
</protein>
<dbReference type="Pfam" id="PF13191">
    <property type="entry name" value="AAA_16"/>
    <property type="match status" value="1"/>
</dbReference>
<dbReference type="InterPro" id="IPR003593">
    <property type="entry name" value="AAA+_ATPase"/>
</dbReference>
<sequence length="561" mass="59615">MAQQRIFGRDQELAQWRLLADSVAAGRHAGLTVSGPSGIGKTALLDEICREALARGWKVLRATGDETRQLPGAMLWQWFAPLAQEHPAGAAPFDGQGELLHRFLTAAEPNGSRDALSYSASWVLRSLSQQQPVAVVVDDAQWLDELSFAALMDISSLLLDVPVLLLRGLRSGGDGQPPGAPGDRQAAGPQARRIVRPGDLAAGAELHWQLQPLSREAIESWLAARQQDTLAASAARLQAASGGVPFFVRELLERELQDGRLEPTAGEDAVLRERLQRLPVQERQVLGAVAVLGEDASAARVGAVLGLGPEPVAASLRHLLQSRFLAALRPRPRVQHALVADTLLSGLAPQELSGLQWRVAEVLMAGGAAPAAVSGHLLAACPGADPRTARVLLEAAADARRKGAHGMAVQLGERGLAEAGLPEELRRELLVETAQARELAGDRQRAEELAREALAPTAGTGARARLLLAFAETLYNTGQAELAAEYYALALKELENEPGGHAGLRRRAVALAAGAGFLQLQFVDEYAVQLDQVLAQDPAADGPSDRLLLVQEALRLTVAGE</sequence>
<evidence type="ECO:0000313" key="5">
    <source>
        <dbReference type="EMBL" id="NKX51749.1"/>
    </source>
</evidence>
<keyword evidence="1" id="KW-0547">Nucleotide-binding</keyword>
<feature type="compositionally biased region" description="Low complexity" evidence="3">
    <location>
        <begin position="181"/>
        <end position="191"/>
    </location>
</feature>
<dbReference type="SUPFAM" id="SSF52540">
    <property type="entry name" value="P-loop containing nucleoside triphosphate hydrolases"/>
    <property type="match status" value="1"/>
</dbReference>
<dbReference type="GO" id="GO:0005524">
    <property type="term" value="F:ATP binding"/>
    <property type="evidence" value="ECO:0007669"/>
    <property type="project" value="UniProtKB-KW"/>
</dbReference>
<dbReference type="PANTHER" id="PTHR16305:SF35">
    <property type="entry name" value="TRANSCRIPTIONAL ACTIVATOR DOMAIN"/>
    <property type="match status" value="1"/>
</dbReference>
<keyword evidence="2 5" id="KW-0067">ATP-binding</keyword>
<evidence type="ECO:0000313" key="6">
    <source>
        <dbReference type="Proteomes" id="UP000523795"/>
    </source>
</evidence>
<dbReference type="InterPro" id="IPR027417">
    <property type="entry name" value="P-loop_NTPase"/>
</dbReference>
<gene>
    <name evidence="5" type="ORF">HER39_14485</name>
</gene>